<dbReference type="AlphaFoldDB" id="A0AA86MH99"/>
<reference evidence="1" key="1">
    <citation type="submission" date="2021-10" db="EMBL/GenBank/DDBJ databases">
        <authorList>
            <person name="Mesa V."/>
        </authorList>
    </citation>
    <scope>NUCLEOTIDE SEQUENCE</scope>
    <source>
        <strain evidence="1">CC3_PB</strain>
    </source>
</reference>
<reference evidence="2" key="2">
    <citation type="submission" date="2022-10" db="EMBL/GenBank/DDBJ databases">
        <authorList>
            <person name="Aires J."/>
            <person name="Mesa V."/>
        </authorList>
    </citation>
    <scope>NUCLEOTIDE SEQUENCE</scope>
    <source>
        <strain evidence="2">Clostridium neonatale JD116</strain>
    </source>
</reference>
<dbReference type="EMBL" id="CAKJVE010000001">
    <property type="protein sequence ID" value="CAG9701980.1"/>
    <property type="molecule type" value="Genomic_DNA"/>
</dbReference>
<dbReference type="EMBL" id="CAMTCP010000132">
    <property type="protein sequence ID" value="CAI3570436.1"/>
    <property type="molecule type" value="Genomic_DNA"/>
</dbReference>
<gene>
    <name evidence="2" type="ORF">CNEO2_2190001</name>
    <name evidence="1" type="ORF">CNEO_10444</name>
</gene>
<organism evidence="1 3">
    <name type="scientific">Clostridium neonatale</name>
    <dbReference type="NCBI Taxonomy" id="137838"/>
    <lineage>
        <taxon>Bacteria</taxon>
        <taxon>Bacillati</taxon>
        <taxon>Bacillota</taxon>
        <taxon>Clostridia</taxon>
        <taxon>Eubacteriales</taxon>
        <taxon>Clostridiaceae</taxon>
        <taxon>Clostridium</taxon>
    </lineage>
</organism>
<comment type="caution">
    <text evidence="1">The sequence shown here is derived from an EMBL/GenBank/DDBJ whole genome shotgun (WGS) entry which is preliminary data.</text>
</comment>
<evidence type="ECO:0000313" key="3">
    <source>
        <dbReference type="Proteomes" id="UP000789738"/>
    </source>
</evidence>
<sequence length="65" mass="7897">MKDRFEITLSQVEEFKRKRYLRIISKFDGIELTEEEKENLLWLSGQDNDTERVFISIFDKPKNTK</sequence>
<dbReference type="Proteomes" id="UP000789738">
    <property type="component" value="Unassembled WGS sequence"/>
</dbReference>
<evidence type="ECO:0000313" key="1">
    <source>
        <dbReference type="EMBL" id="CAG9701980.1"/>
    </source>
</evidence>
<accession>A0AA86MH99</accession>
<proteinExistence type="predicted"/>
<protein>
    <submittedName>
        <fullName evidence="1">Uncharacterized protein</fullName>
    </submittedName>
</protein>
<dbReference type="Proteomes" id="UP001189143">
    <property type="component" value="Unassembled WGS sequence"/>
</dbReference>
<evidence type="ECO:0000313" key="2">
    <source>
        <dbReference type="EMBL" id="CAI3570436.1"/>
    </source>
</evidence>
<dbReference type="RefSeq" id="WP_210887852.1">
    <property type="nucleotide sequence ID" value="NZ_CAKJVE010000001.1"/>
</dbReference>
<name>A0AA86MH99_9CLOT</name>